<feature type="region of interest" description="Disordered" evidence="1">
    <location>
        <begin position="233"/>
        <end position="414"/>
    </location>
</feature>
<feature type="compositionally biased region" description="Basic and acidic residues" evidence="1">
    <location>
        <begin position="348"/>
        <end position="357"/>
    </location>
</feature>
<gene>
    <name evidence="2" type="ORF">V9T40_011313</name>
</gene>
<dbReference type="EMBL" id="JBBCAQ010000037">
    <property type="protein sequence ID" value="KAK7574122.1"/>
    <property type="molecule type" value="Genomic_DNA"/>
</dbReference>
<name>A0AAN9XYB2_9HEMI</name>
<organism evidence="2 3">
    <name type="scientific">Parthenolecanium corni</name>
    <dbReference type="NCBI Taxonomy" id="536013"/>
    <lineage>
        <taxon>Eukaryota</taxon>
        <taxon>Metazoa</taxon>
        <taxon>Ecdysozoa</taxon>
        <taxon>Arthropoda</taxon>
        <taxon>Hexapoda</taxon>
        <taxon>Insecta</taxon>
        <taxon>Pterygota</taxon>
        <taxon>Neoptera</taxon>
        <taxon>Paraneoptera</taxon>
        <taxon>Hemiptera</taxon>
        <taxon>Sternorrhyncha</taxon>
        <taxon>Coccoidea</taxon>
        <taxon>Coccidae</taxon>
        <taxon>Parthenolecanium</taxon>
    </lineage>
</organism>
<dbReference type="Proteomes" id="UP001367676">
    <property type="component" value="Unassembled WGS sequence"/>
</dbReference>
<accession>A0AAN9XYB2</accession>
<dbReference type="AlphaFoldDB" id="A0AAN9XYB2"/>
<comment type="caution">
    <text evidence="2">The sequence shown here is derived from an EMBL/GenBank/DDBJ whole genome shotgun (WGS) entry which is preliminary data.</text>
</comment>
<evidence type="ECO:0000313" key="2">
    <source>
        <dbReference type="EMBL" id="KAK7574122.1"/>
    </source>
</evidence>
<sequence>MHEISFANSFPTTWRFSVGAAQGPHQRAEQVRPRLRLQARRKPGFHVDLISIFERWCACVTYSSLADHAHNNIMTISYVYDDTKYPLPILARTVDQVTNAEDVNSSHVLWLSKEQRVINPRSVDRRGSSENATGQENAKQLDLVEFVCVGFEAKCRSFDFSGPTKPNVGFSTETQLYIEESWQASSTAFGASNKGGGLVVVVWAASRVTIQPQCTIKFTTPNTVVQCFETRGDGTRETKTSSGVNTNPFALTSCEGTKGAERPTSARELQPLGRPSTAPLTSPSRQASIQIAAPSTREKGAKAHKKPKRRRDTPPSSRFARLPLRRDNVAASPRSGNVGDVSLGQTRDSFRARRRESWPPPPPSCFAVAAVVDDDDTSGEGSSQEEREASPRKTLNILTTTAAAAAPDDGTING</sequence>
<evidence type="ECO:0000256" key="1">
    <source>
        <dbReference type="SAM" id="MobiDB-lite"/>
    </source>
</evidence>
<protein>
    <submittedName>
        <fullName evidence="2">Uncharacterized protein</fullName>
    </submittedName>
</protein>
<reference evidence="2 3" key="1">
    <citation type="submission" date="2024-03" db="EMBL/GenBank/DDBJ databases">
        <title>Adaptation during the transition from Ophiocordyceps entomopathogen to insect associate is accompanied by gene loss and intensified selection.</title>
        <authorList>
            <person name="Ward C.M."/>
            <person name="Onetto C.A."/>
            <person name="Borneman A.R."/>
        </authorList>
    </citation>
    <scope>NUCLEOTIDE SEQUENCE [LARGE SCALE GENOMIC DNA]</scope>
    <source>
        <strain evidence="2">AWRI1</strain>
        <tissue evidence="2">Single Adult Female</tissue>
    </source>
</reference>
<feature type="compositionally biased region" description="Polar residues" evidence="1">
    <location>
        <begin position="278"/>
        <end position="289"/>
    </location>
</feature>
<evidence type="ECO:0000313" key="3">
    <source>
        <dbReference type="Proteomes" id="UP001367676"/>
    </source>
</evidence>
<feature type="compositionally biased region" description="Polar residues" evidence="1">
    <location>
        <begin position="240"/>
        <end position="250"/>
    </location>
</feature>
<feature type="compositionally biased region" description="Basic residues" evidence="1">
    <location>
        <begin position="302"/>
        <end position="311"/>
    </location>
</feature>
<keyword evidence="3" id="KW-1185">Reference proteome</keyword>
<proteinExistence type="predicted"/>